<feature type="compositionally biased region" description="Polar residues" evidence="2">
    <location>
        <begin position="229"/>
        <end position="238"/>
    </location>
</feature>
<feature type="domain" description="C2H2-type" evidence="3">
    <location>
        <begin position="13"/>
        <end position="42"/>
    </location>
</feature>
<keyword evidence="1" id="KW-0862">Zinc</keyword>
<feature type="domain" description="C2H2-type" evidence="3">
    <location>
        <begin position="126"/>
        <end position="148"/>
    </location>
</feature>
<dbReference type="Gene3D" id="3.30.160.60">
    <property type="entry name" value="Classic Zinc Finger"/>
    <property type="match status" value="1"/>
</dbReference>
<evidence type="ECO:0000256" key="2">
    <source>
        <dbReference type="SAM" id="MobiDB-lite"/>
    </source>
</evidence>
<feature type="compositionally biased region" description="Basic and acidic residues" evidence="2">
    <location>
        <begin position="288"/>
        <end position="305"/>
    </location>
</feature>
<feature type="compositionally biased region" description="Polar residues" evidence="2">
    <location>
        <begin position="458"/>
        <end position="470"/>
    </location>
</feature>
<evidence type="ECO:0000256" key="1">
    <source>
        <dbReference type="PROSITE-ProRule" id="PRU00042"/>
    </source>
</evidence>
<name>A0AAE1U0B6_9EUCA</name>
<organism evidence="4 5">
    <name type="scientific">Petrolisthes manimaculis</name>
    <dbReference type="NCBI Taxonomy" id="1843537"/>
    <lineage>
        <taxon>Eukaryota</taxon>
        <taxon>Metazoa</taxon>
        <taxon>Ecdysozoa</taxon>
        <taxon>Arthropoda</taxon>
        <taxon>Crustacea</taxon>
        <taxon>Multicrustacea</taxon>
        <taxon>Malacostraca</taxon>
        <taxon>Eumalacostraca</taxon>
        <taxon>Eucarida</taxon>
        <taxon>Decapoda</taxon>
        <taxon>Pleocyemata</taxon>
        <taxon>Anomura</taxon>
        <taxon>Galatheoidea</taxon>
        <taxon>Porcellanidae</taxon>
        <taxon>Petrolisthes</taxon>
    </lineage>
</organism>
<accession>A0AAE1U0B6</accession>
<reference evidence="4" key="1">
    <citation type="submission" date="2023-11" db="EMBL/GenBank/DDBJ databases">
        <title>Genome assemblies of two species of porcelain crab, Petrolisthes cinctipes and Petrolisthes manimaculis (Anomura: Porcellanidae).</title>
        <authorList>
            <person name="Angst P."/>
        </authorList>
    </citation>
    <scope>NUCLEOTIDE SEQUENCE</scope>
    <source>
        <strain evidence="4">PB745_02</strain>
        <tissue evidence="4">Gill</tissue>
    </source>
</reference>
<evidence type="ECO:0000313" key="5">
    <source>
        <dbReference type="Proteomes" id="UP001292094"/>
    </source>
</evidence>
<comment type="caution">
    <text evidence="4">The sequence shown here is derived from an EMBL/GenBank/DDBJ whole genome shotgun (WGS) entry which is preliminary data.</text>
</comment>
<keyword evidence="1" id="KW-0479">Metal-binding</keyword>
<dbReference type="InterPro" id="IPR013087">
    <property type="entry name" value="Znf_C2H2_type"/>
</dbReference>
<keyword evidence="1" id="KW-0863">Zinc-finger</keyword>
<dbReference type="SMART" id="SM00355">
    <property type="entry name" value="ZnF_C2H2"/>
    <property type="match status" value="3"/>
</dbReference>
<feature type="region of interest" description="Disordered" evidence="2">
    <location>
        <begin position="415"/>
        <end position="470"/>
    </location>
</feature>
<keyword evidence="5" id="KW-1185">Reference proteome</keyword>
<dbReference type="SUPFAM" id="SSF57667">
    <property type="entry name" value="beta-beta-alpha zinc fingers"/>
    <property type="match status" value="1"/>
</dbReference>
<evidence type="ECO:0000259" key="3">
    <source>
        <dbReference type="PROSITE" id="PS50157"/>
    </source>
</evidence>
<dbReference type="PROSITE" id="PS50157">
    <property type="entry name" value="ZINC_FINGER_C2H2_2"/>
    <property type="match status" value="2"/>
</dbReference>
<feature type="compositionally biased region" description="Basic and acidic residues" evidence="2">
    <location>
        <begin position="415"/>
        <end position="438"/>
    </location>
</feature>
<feature type="region of interest" description="Disordered" evidence="2">
    <location>
        <begin position="570"/>
        <end position="599"/>
    </location>
</feature>
<dbReference type="EMBL" id="JAWZYT010002849">
    <property type="protein sequence ID" value="KAK4301669.1"/>
    <property type="molecule type" value="Genomic_DNA"/>
</dbReference>
<feature type="region of interest" description="Disordered" evidence="2">
    <location>
        <begin position="202"/>
        <end position="352"/>
    </location>
</feature>
<feature type="compositionally biased region" description="Basic and acidic residues" evidence="2">
    <location>
        <begin position="247"/>
        <end position="259"/>
    </location>
</feature>
<dbReference type="AlphaFoldDB" id="A0AAE1U0B6"/>
<proteinExistence type="predicted"/>
<gene>
    <name evidence="4" type="ORF">Pmani_026198</name>
</gene>
<protein>
    <recommendedName>
        <fullName evidence="3">C2H2-type domain-containing protein</fullName>
    </recommendedName>
</protein>
<dbReference type="PROSITE" id="PS00028">
    <property type="entry name" value="ZINC_FINGER_C2H2_1"/>
    <property type="match status" value="1"/>
</dbReference>
<dbReference type="Proteomes" id="UP001292094">
    <property type="component" value="Unassembled WGS sequence"/>
</dbReference>
<feature type="compositionally biased region" description="Basic and acidic residues" evidence="2">
    <location>
        <begin position="570"/>
        <end position="590"/>
    </location>
</feature>
<sequence>MDEGAGSSSSPEHQCLKCKRRFSTATALVSHDKFCSLLQMKPDILPESPLNSRIRSETPEKKIAIQIRKDYKKTMSPHCPRDVVNNPCDDCKQNQIEFKIPELPKEQEALQKLDTMMYKVCNLKTLKCIPCDRRYQTISTLKRHASLHFSMTRFVCRLCEFRSFQRYECMRHVANAHKMKEKSVEDLILDDHREGPLKYYLTDDEKDTVSSPEPEAATGNCNLPIPQGPSDSVNSTLMTPEMDCNESNERKQIDKHKCSSDLNSKSNTKRKSPIILTGSLDVQTESSDLDKERNGIGSEDSRKVDGNGNSRGKKQQVKLSKERLTKSSCEVKAVTDSNMKDKPEGDSYTSENMKAKSRIIKQYALRGYQADDNLNPSQESDSLEDVRWERPVRLRKAVEQKDFIYENKDHIKVDSEDVKESSPLESTKNKTKIEDKGASRRRNLSPKCDTQSKKIKTNNDQAVKSESQKHVNTNDYSTYETCNGSTQHEAHRKEKKLNQTEGVCHQPKMVIDRFVIKDEGSSHNGPRKKKSATCKTDDESILGEMSPPIIIPEKKESEKIDITEIHNPDDRLIENGKSEGKTQVKNEGDKIQPIPQTSSPNIRTSSNCILCQKDKIGAILYGGSSRGIAALKNASCRRMRCNDYKNHKVISLLKPIFNNNSQVVPRVTWHKTCYSSFTDKRMLEILEKRALNMLQSSTSCATR</sequence>
<dbReference type="InterPro" id="IPR036236">
    <property type="entry name" value="Znf_C2H2_sf"/>
</dbReference>
<evidence type="ECO:0000313" key="4">
    <source>
        <dbReference type="EMBL" id="KAK4301669.1"/>
    </source>
</evidence>
<dbReference type="GO" id="GO:0008270">
    <property type="term" value="F:zinc ion binding"/>
    <property type="evidence" value="ECO:0007669"/>
    <property type="project" value="UniProtKB-KW"/>
</dbReference>